<gene>
    <name evidence="1" type="ORF">HHU12_03490</name>
</gene>
<reference evidence="1 2" key="1">
    <citation type="submission" date="2020-04" db="EMBL/GenBank/DDBJ databases">
        <title>Flammeovirga sp. SR4, a novel species isolated from seawater.</title>
        <authorList>
            <person name="Wang X."/>
        </authorList>
    </citation>
    <scope>NUCLEOTIDE SEQUENCE [LARGE SCALE GENOMIC DNA]</scope>
    <source>
        <strain evidence="1 2">ATCC 23126</strain>
    </source>
</reference>
<name>A0A7X9RSG4_9BACT</name>
<accession>A0A7X9RSG4</accession>
<evidence type="ECO:0000313" key="1">
    <source>
        <dbReference type="EMBL" id="NME67021.1"/>
    </source>
</evidence>
<evidence type="ECO:0000313" key="2">
    <source>
        <dbReference type="Proteomes" id="UP000576082"/>
    </source>
</evidence>
<keyword evidence="2" id="KW-1185">Reference proteome</keyword>
<dbReference type="RefSeq" id="WP_169655041.1">
    <property type="nucleotide sequence ID" value="NZ_JABANE010000006.1"/>
</dbReference>
<sequence>MRKLELTITQKQQIVDTILQSDTFKNAPTSIALLKYLSEATYNDTPLKEGVIEMEFFRGDPDGKSNSRVRVNVYNLRKKLTNYYSTEGANDDWELMIEKGQYGVKFQKNTSQQSNDVSLLNSVRWDSKFIPYIGMLLIALLSYFWNAPESVSPLWQEFIQSKQPTHLYIGDAFGYRGKTISGNEGWTRDFNINNVEDYLVLMEGNPDLKEKTRMTDLYYSTRMSEHATYDLGRYFQKWNKELLIKYATNTSFTNIKNGNLIYVGRFYNQSDFVYLFNQYNPYFEIKDKHLIYTNKETGIENSYETNSQDLINDFTIVSKIKTSQGRTQFFFFSNHDIGVMASVEFFTNTDSLKTFQKRYAISEQNFTAVFIAEGKERINLSLKEELVVTF</sequence>
<dbReference type="EMBL" id="JABANE010000006">
    <property type="protein sequence ID" value="NME67021.1"/>
    <property type="molecule type" value="Genomic_DNA"/>
</dbReference>
<organism evidence="1 2">
    <name type="scientific">Flammeovirga aprica JL-4</name>
    <dbReference type="NCBI Taxonomy" id="694437"/>
    <lineage>
        <taxon>Bacteria</taxon>
        <taxon>Pseudomonadati</taxon>
        <taxon>Bacteroidota</taxon>
        <taxon>Cytophagia</taxon>
        <taxon>Cytophagales</taxon>
        <taxon>Flammeovirgaceae</taxon>
        <taxon>Flammeovirga</taxon>
    </lineage>
</organism>
<dbReference type="Proteomes" id="UP000576082">
    <property type="component" value="Unassembled WGS sequence"/>
</dbReference>
<proteinExistence type="predicted"/>
<comment type="caution">
    <text evidence="1">The sequence shown here is derived from an EMBL/GenBank/DDBJ whole genome shotgun (WGS) entry which is preliminary data.</text>
</comment>
<protein>
    <submittedName>
        <fullName evidence="1">Uncharacterized protein</fullName>
    </submittedName>
</protein>
<dbReference type="AlphaFoldDB" id="A0A7X9RSG4"/>